<dbReference type="InterPro" id="IPR013216">
    <property type="entry name" value="Methyltransf_11"/>
</dbReference>
<dbReference type="AlphaFoldDB" id="X1W174"/>
<accession>X1W174</accession>
<proteinExistence type="predicted"/>
<comment type="caution">
    <text evidence="2">The sequence shown here is derived from an EMBL/GenBank/DDBJ whole genome shotgun (WGS) entry which is preliminary data.</text>
</comment>
<dbReference type="EMBL" id="BARW01040940">
    <property type="protein sequence ID" value="GAJ21460.1"/>
    <property type="molecule type" value="Genomic_DNA"/>
</dbReference>
<evidence type="ECO:0000313" key="2">
    <source>
        <dbReference type="EMBL" id="GAJ21460.1"/>
    </source>
</evidence>
<gene>
    <name evidence="2" type="ORF">S12H4_61591</name>
</gene>
<organism evidence="2">
    <name type="scientific">marine sediment metagenome</name>
    <dbReference type="NCBI Taxonomy" id="412755"/>
    <lineage>
        <taxon>unclassified sequences</taxon>
        <taxon>metagenomes</taxon>
        <taxon>ecological metagenomes</taxon>
    </lineage>
</organism>
<dbReference type="InterPro" id="IPR029063">
    <property type="entry name" value="SAM-dependent_MTases_sf"/>
</dbReference>
<name>X1W174_9ZZZZ</name>
<reference evidence="2" key="1">
    <citation type="journal article" date="2014" name="Front. Microbiol.">
        <title>High frequency of phylogenetically diverse reductive dehalogenase-homologous genes in deep subseafloor sedimentary metagenomes.</title>
        <authorList>
            <person name="Kawai M."/>
            <person name="Futagami T."/>
            <person name="Toyoda A."/>
            <person name="Takaki Y."/>
            <person name="Nishi S."/>
            <person name="Hori S."/>
            <person name="Arai W."/>
            <person name="Tsubouchi T."/>
            <person name="Morono Y."/>
            <person name="Uchiyama I."/>
            <person name="Ito T."/>
            <person name="Fujiyama A."/>
            <person name="Inagaki F."/>
            <person name="Takami H."/>
        </authorList>
    </citation>
    <scope>NUCLEOTIDE SEQUENCE</scope>
    <source>
        <strain evidence="2">Expedition CK06-06</strain>
    </source>
</reference>
<feature type="domain" description="Methyltransferase type 11" evidence="1">
    <location>
        <begin position="2"/>
        <end position="74"/>
    </location>
</feature>
<dbReference type="Gene3D" id="3.40.50.150">
    <property type="entry name" value="Vaccinia Virus protein VP39"/>
    <property type="match status" value="1"/>
</dbReference>
<dbReference type="SUPFAM" id="SSF53335">
    <property type="entry name" value="S-adenosyl-L-methionine-dependent methyltransferases"/>
    <property type="match status" value="1"/>
</dbReference>
<feature type="non-terminal residue" evidence="2">
    <location>
        <position position="92"/>
    </location>
</feature>
<protein>
    <recommendedName>
        <fullName evidence="1">Methyltransferase type 11 domain-containing protein</fullName>
    </recommendedName>
</protein>
<evidence type="ECO:0000259" key="1">
    <source>
        <dbReference type="Pfam" id="PF08241"/>
    </source>
</evidence>
<dbReference type="CDD" id="cd02440">
    <property type="entry name" value="AdoMet_MTases"/>
    <property type="match status" value="1"/>
</dbReference>
<dbReference type="Pfam" id="PF08241">
    <property type="entry name" value="Methyltransf_11"/>
    <property type="match status" value="1"/>
</dbReference>
<sequence>MDNHPPFIDTLKGNARQAGYDDRIRCLVGDMNSMNFPEESFDAIWSEGAAYIMGFKNALHAWRPLLCPKGYLVISELVWFKEEVPLEIKELK</sequence>
<dbReference type="GO" id="GO:0008757">
    <property type="term" value="F:S-adenosylmethionine-dependent methyltransferase activity"/>
    <property type="evidence" value="ECO:0007669"/>
    <property type="project" value="InterPro"/>
</dbReference>